<dbReference type="GO" id="GO:0090251">
    <property type="term" value="P:protein localization involved in establishment of planar polarity"/>
    <property type="evidence" value="ECO:0000318"/>
    <property type="project" value="GO_Central"/>
</dbReference>
<dbReference type="InterPro" id="IPR039687">
    <property type="entry name" value="NPHP1"/>
</dbReference>
<dbReference type="EMBL" id="GL882882">
    <property type="protein sequence ID" value="EGF81205.1"/>
    <property type="molecule type" value="Genomic_DNA"/>
</dbReference>
<dbReference type="GO" id="GO:0005929">
    <property type="term" value="C:cilium"/>
    <property type="evidence" value="ECO:0000318"/>
    <property type="project" value="GO_Central"/>
</dbReference>
<sequence>MITGFLNTGDILQYVQQCDSSKETGYVPSSYVEMLEHDAEKDHIASEQPKAYQEISADLHQKQVNELYHTKQDSVSESSTGSYTNSNTYSDSDDESSDDQNSKRDDAVNNIIAQQRISRKQSRALLHQQKRRLVGPGLPLKTIGQLPYGLCYSALSEAYNAGQGNIEEFLSPELNSSGIDFVDLHLDRKNKLREISSTLSIAFSILDAKHIRDKQIQFPICGRQVRMALVDKSSILSNIHTVSAYMPESEQAWRFSSKASLLFPKDDENTCFLRANNIEISVCLLFELCVMIRNPKQKQDSKEDKAFVEVSLGWGLLPLFSADGPLIENKTYEINLHKGNPFQKSNEIDEPLAKRGFLQGLMFQHQLPQIHIRLLKLSKNMVKKLNHLPTVIVGQLSLCTIFSLYRQIQARVLSTTIRENCGHIDAIYEPVLGIFPKILRQPDILQAVALAWNQHFKLLTSAERRSLSKILERFGYCVLDFWTAVSFKELSEYNIGDYNALKTRGSYIKKLQDCVSAKYLKGNVSELSFRPFNIDELIFSA</sequence>
<reference evidence="2 3" key="1">
    <citation type="submission" date="2009-12" db="EMBL/GenBank/DDBJ databases">
        <title>The draft genome of Batrachochytrium dendrobatidis.</title>
        <authorList>
            <consortium name="US DOE Joint Genome Institute (JGI-PGF)"/>
            <person name="Kuo A."/>
            <person name="Salamov A."/>
            <person name="Schmutz J."/>
            <person name="Lucas S."/>
            <person name="Pitluck S."/>
            <person name="Rosenblum E."/>
            <person name="Stajich J."/>
            <person name="Eisen M."/>
            <person name="Grigoriev I.V."/>
        </authorList>
    </citation>
    <scope>NUCLEOTIDE SEQUENCE [LARGE SCALE GENOMIC DNA]</scope>
    <source>
        <strain evidence="3">JAM81 / FGSC 10211</strain>
    </source>
</reference>
<dbReference type="HOGENOM" id="CLU_503418_0_0_1"/>
<dbReference type="PANTHER" id="PTHR15176">
    <property type="entry name" value="NEPHROCYSTIN"/>
    <property type="match status" value="1"/>
</dbReference>
<organism evidence="2 3">
    <name type="scientific">Batrachochytrium dendrobatidis (strain JAM81 / FGSC 10211)</name>
    <name type="common">Frog chytrid fungus</name>
    <dbReference type="NCBI Taxonomy" id="684364"/>
    <lineage>
        <taxon>Eukaryota</taxon>
        <taxon>Fungi</taxon>
        <taxon>Fungi incertae sedis</taxon>
        <taxon>Chytridiomycota</taxon>
        <taxon>Chytridiomycota incertae sedis</taxon>
        <taxon>Chytridiomycetes</taxon>
        <taxon>Rhizophydiales</taxon>
        <taxon>Rhizophydiales incertae sedis</taxon>
        <taxon>Batrachochytrium</taxon>
    </lineage>
</organism>
<feature type="region of interest" description="Disordered" evidence="1">
    <location>
        <begin position="70"/>
        <end position="105"/>
    </location>
</feature>
<dbReference type="PANTHER" id="PTHR15176:SF1">
    <property type="entry name" value="NEPHROCYSTIN-1"/>
    <property type="match status" value="1"/>
</dbReference>
<dbReference type="Proteomes" id="UP000007241">
    <property type="component" value="Unassembled WGS sequence"/>
</dbReference>
<dbReference type="STRING" id="684364.F4NZL8"/>
<dbReference type="OMA" id="DEVCVAW"/>
<evidence type="ECO:0000256" key="1">
    <source>
        <dbReference type="SAM" id="MobiDB-lite"/>
    </source>
</evidence>
<dbReference type="OrthoDB" id="5340910at2759"/>
<dbReference type="RefSeq" id="XP_006678119.1">
    <property type="nucleotide sequence ID" value="XM_006678056.1"/>
</dbReference>
<feature type="compositionally biased region" description="Low complexity" evidence="1">
    <location>
        <begin position="75"/>
        <end position="90"/>
    </location>
</feature>
<dbReference type="InParanoid" id="F4NZL8"/>
<keyword evidence="3" id="KW-1185">Reference proteome</keyword>
<proteinExistence type="predicted"/>
<evidence type="ECO:0000313" key="3">
    <source>
        <dbReference type="Proteomes" id="UP000007241"/>
    </source>
</evidence>
<protein>
    <recommendedName>
        <fullName evidence="4">SH3 domain-containing protein</fullName>
    </recommendedName>
</protein>
<name>F4NZL8_BATDJ</name>
<gene>
    <name evidence="2" type="ORF">BATDEDRAFT_87463</name>
</gene>
<dbReference type="GeneID" id="18242796"/>
<accession>F4NZL8</accession>
<evidence type="ECO:0000313" key="2">
    <source>
        <dbReference type="EMBL" id="EGF81205.1"/>
    </source>
</evidence>
<evidence type="ECO:0008006" key="4">
    <source>
        <dbReference type="Google" id="ProtNLM"/>
    </source>
</evidence>
<dbReference type="GO" id="GO:0005737">
    <property type="term" value="C:cytoplasm"/>
    <property type="evidence" value="ECO:0000318"/>
    <property type="project" value="GO_Central"/>
</dbReference>
<dbReference type="AlphaFoldDB" id="F4NZL8"/>